<feature type="region of interest" description="Disordered" evidence="1">
    <location>
        <begin position="59"/>
        <end position="79"/>
    </location>
</feature>
<evidence type="ECO:0000256" key="1">
    <source>
        <dbReference type="SAM" id="MobiDB-lite"/>
    </source>
</evidence>
<evidence type="ECO:0000313" key="3">
    <source>
        <dbReference type="Proteomes" id="UP000275267"/>
    </source>
</evidence>
<dbReference type="OrthoDB" id="631801at2759"/>
<gene>
    <name evidence="2" type="ORF">C2845_PM07G18610</name>
</gene>
<feature type="region of interest" description="Disordered" evidence="1">
    <location>
        <begin position="1"/>
        <end position="43"/>
    </location>
</feature>
<comment type="caution">
    <text evidence="2">The sequence shown here is derived from an EMBL/GenBank/DDBJ whole genome shotgun (WGS) entry which is preliminary data.</text>
</comment>
<accession>A0A3L6SSE9</accession>
<dbReference type="Proteomes" id="UP000275267">
    <property type="component" value="Unassembled WGS sequence"/>
</dbReference>
<dbReference type="PANTHER" id="PTHR34397">
    <property type="entry name" value="OS05G0237600 PROTEIN"/>
    <property type="match status" value="1"/>
</dbReference>
<feature type="region of interest" description="Disordered" evidence="1">
    <location>
        <begin position="144"/>
        <end position="171"/>
    </location>
</feature>
<protein>
    <submittedName>
        <fullName evidence="2">Uncharacterized protein</fullName>
    </submittedName>
</protein>
<keyword evidence="3" id="KW-1185">Reference proteome</keyword>
<dbReference type="EMBL" id="PQIB02000004">
    <property type="protein sequence ID" value="RLN24423.1"/>
    <property type="molecule type" value="Genomic_DNA"/>
</dbReference>
<dbReference type="PANTHER" id="PTHR34397:SF17">
    <property type="entry name" value="OS08G0290200 PROTEIN"/>
    <property type="match status" value="1"/>
</dbReference>
<feature type="compositionally biased region" description="Pro residues" evidence="1">
    <location>
        <begin position="62"/>
        <end position="73"/>
    </location>
</feature>
<reference evidence="3" key="1">
    <citation type="journal article" date="2019" name="Nat. Commun.">
        <title>The genome of broomcorn millet.</title>
        <authorList>
            <person name="Zou C."/>
            <person name="Miki D."/>
            <person name="Li D."/>
            <person name="Tang Q."/>
            <person name="Xiao L."/>
            <person name="Rajput S."/>
            <person name="Deng P."/>
            <person name="Jia W."/>
            <person name="Huang R."/>
            <person name="Zhang M."/>
            <person name="Sun Y."/>
            <person name="Hu J."/>
            <person name="Fu X."/>
            <person name="Schnable P.S."/>
            <person name="Li F."/>
            <person name="Zhang H."/>
            <person name="Feng B."/>
            <person name="Zhu X."/>
            <person name="Liu R."/>
            <person name="Schnable J.C."/>
            <person name="Zhu J.-K."/>
            <person name="Zhang H."/>
        </authorList>
    </citation>
    <scope>NUCLEOTIDE SEQUENCE [LARGE SCALE GENOMIC DNA]</scope>
</reference>
<dbReference type="AlphaFoldDB" id="A0A3L6SSE9"/>
<proteinExistence type="predicted"/>
<sequence>MTLTSSGSNSKRKLPTAAQRQRAGKRRRRQESATASPAGAGGMVVPCAAAAPAVLDVKPISAIPPPQPPPPPAGREEPPCLRSHFLVELGLRADLPVHFIDEKRVTSTDLVAQQNRFRIPSDGVERCLRAILTPAELREANLLGDPTPRLRTRKRRQEPGLLQVEPRNGEG</sequence>
<name>A0A3L6SSE9_PANMI</name>
<evidence type="ECO:0000313" key="2">
    <source>
        <dbReference type="EMBL" id="RLN24423.1"/>
    </source>
</evidence>
<organism evidence="2 3">
    <name type="scientific">Panicum miliaceum</name>
    <name type="common">Proso millet</name>
    <name type="synonym">Broomcorn millet</name>
    <dbReference type="NCBI Taxonomy" id="4540"/>
    <lineage>
        <taxon>Eukaryota</taxon>
        <taxon>Viridiplantae</taxon>
        <taxon>Streptophyta</taxon>
        <taxon>Embryophyta</taxon>
        <taxon>Tracheophyta</taxon>
        <taxon>Spermatophyta</taxon>
        <taxon>Magnoliopsida</taxon>
        <taxon>Liliopsida</taxon>
        <taxon>Poales</taxon>
        <taxon>Poaceae</taxon>
        <taxon>PACMAD clade</taxon>
        <taxon>Panicoideae</taxon>
        <taxon>Panicodae</taxon>
        <taxon>Paniceae</taxon>
        <taxon>Panicinae</taxon>
        <taxon>Panicum</taxon>
        <taxon>Panicum sect. Panicum</taxon>
    </lineage>
</organism>